<protein>
    <submittedName>
        <fullName evidence="2">Uncharacterized protein</fullName>
    </submittedName>
</protein>
<evidence type="ECO:0000313" key="3">
    <source>
        <dbReference type="Proteomes" id="UP001054945"/>
    </source>
</evidence>
<accession>A0AAV4RPX1</accession>
<dbReference type="Proteomes" id="UP001054945">
    <property type="component" value="Unassembled WGS sequence"/>
</dbReference>
<comment type="caution">
    <text evidence="2">The sequence shown here is derived from an EMBL/GenBank/DDBJ whole genome shotgun (WGS) entry which is preliminary data.</text>
</comment>
<dbReference type="EMBL" id="BPLR01008206">
    <property type="protein sequence ID" value="GIY22851.1"/>
    <property type="molecule type" value="Genomic_DNA"/>
</dbReference>
<dbReference type="AlphaFoldDB" id="A0AAV4RPX1"/>
<keyword evidence="3" id="KW-1185">Reference proteome</keyword>
<name>A0AAV4RPX1_CAEEX</name>
<organism evidence="2 3">
    <name type="scientific">Caerostris extrusa</name>
    <name type="common">Bark spider</name>
    <name type="synonym">Caerostris bankana</name>
    <dbReference type="NCBI Taxonomy" id="172846"/>
    <lineage>
        <taxon>Eukaryota</taxon>
        <taxon>Metazoa</taxon>
        <taxon>Ecdysozoa</taxon>
        <taxon>Arthropoda</taxon>
        <taxon>Chelicerata</taxon>
        <taxon>Arachnida</taxon>
        <taxon>Araneae</taxon>
        <taxon>Araneomorphae</taxon>
        <taxon>Entelegynae</taxon>
        <taxon>Araneoidea</taxon>
        <taxon>Araneidae</taxon>
        <taxon>Caerostris</taxon>
    </lineage>
</organism>
<feature type="region of interest" description="Disordered" evidence="1">
    <location>
        <begin position="1"/>
        <end position="21"/>
    </location>
</feature>
<proteinExistence type="predicted"/>
<evidence type="ECO:0000256" key="1">
    <source>
        <dbReference type="SAM" id="MobiDB-lite"/>
    </source>
</evidence>
<evidence type="ECO:0000313" key="2">
    <source>
        <dbReference type="EMBL" id="GIY22851.1"/>
    </source>
</evidence>
<reference evidence="2 3" key="1">
    <citation type="submission" date="2021-06" db="EMBL/GenBank/DDBJ databases">
        <title>Caerostris extrusa draft genome.</title>
        <authorList>
            <person name="Kono N."/>
            <person name="Arakawa K."/>
        </authorList>
    </citation>
    <scope>NUCLEOTIDE SEQUENCE [LARGE SCALE GENOMIC DNA]</scope>
</reference>
<sequence>MPRRKQGHSKESGEYPSLRSNTLPSARRYRLISVYYLLGVGVFCGRDHDVIEESLPHTSSTCFFPPSPPLTLTRVSPAVIVPAGRTSPLSSV</sequence>
<gene>
    <name evidence="2" type="ORF">CEXT_616891</name>
</gene>